<dbReference type="EMBL" id="ATBP01000744">
    <property type="protein sequence ID" value="ETR69086.1"/>
    <property type="molecule type" value="Genomic_DNA"/>
</dbReference>
<evidence type="ECO:0000313" key="1">
    <source>
        <dbReference type="EMBL" id="ETR69086.1"/>
    </source>
</evidence>
<dbReference type="Proteomes" id="UP000189670">
    <property type="component" value="Unassembled WGS sequence"/>
</dbReference>
<proteinExistence type="predicted"/>
<accession>A0A1V1P2V9</accession>
<reference evidence="2" key="1">
    <citation type="submission" date="2012-11" db="EMBL/GenBank/DDBJ databases">
        <authorList>
            <person name="Lucero-Rivera Y.E."/>
            <person name="Tovar-Ramirez D."/>
        </authorList>
    </citation>
    <scope>NUCLEOTIDE SEQUENCE [LARGE SCALE GENOMIC DNA]</scope>
    <source>
        <strain evidence="2">Araruama</strain>
    </source>
</reference>
<dbReference type="AlphaFoldDB" id="A0A1V1P2V9"/>
<name>A0A1V1P2V9_9BACT</name>
<organism evidence="1 2">
    <name type="scientific">Candidatus Magnetoglobus multicellularis str. Araruama</name>
    <dbReference type="NCBI Taxonomy" id="890399"/>
    <lineage>
        <taxon>Bacteria</taxon>
        <taxon>Pseudomonadati</taxon>
        <taxon>Thermodesulfobacteriota</taxon>
        <taxon>Desulfobacteria</taxon>
        <taxon>Desulfobacterales</taxon>
        <taxon>Desulfobacteraceae</taxon>
        <taxon>Candidatus Magnetoglobus</taxon>
    </lineage>
</organism>
<comment type="caution">
    <text evidence="1">The sequence shown here is derived from an EMBL/GenBank/DDBJ whole genome shotgun (WGS) entry which is preliminary data.</text>
</comment>
<protein>
    <submittedName>
        <fullName evidence="1">Uncharacterized protein</fullName>
    </submittedName>
</protein>
<sequence>MIRIIKESIPPEKPLLFNPEFDKLEKQFKFYIDGSIAGEDKNRRSEETIRICNLNRENLRAARKEEIETFISEILDIEHKVYVILNYLKNNNDLTRDNFHNVIELEFNPLFQKRMKAMIKIYLK</sequence>
<evidence type="ECO:0000313" key="2">
    <source>
        <dbReference type="Proteomes" id="UP000189670"/>
    </source>
</evidence>
<gene>
    <name evidence="1" type="ORF">OMM_09902</name>
</gene>